<reference evidence="4 5" key="2">
    <citation type="submission" date="2024-07" db="EMBL/GenBank/DDBJ databases">
        <authorList>
            <person name="Akdeniz Z."/>
        </authorList>
    </citation>
    <scope>NUCLEOTIDE SEQUENCE [LARGE SCALE GENOMIC DNA]</scope>
</reference>
<dbReference type="EMBL" id="CAXDID020000040">
    <property type="protein sequence ID" value="CAL5999968.1"/>
    <property type="molecule type" value="Genomic_DNA"/>
</dbReference>
<evidence type="ECO:0000256" key="1">
    <source>
        <dbReference type="SAM" id="MobiDB-lite"/>
    </source>
</evidence>
<feature type="compositionally biased region" description="Low complexity" evidence="1">
    <location>
        <begin position="1"/>
        <end position="15"/>
    </location>
</feature>
<keyword evidence="2" id="KW-0472">Membrane</keyword>
<keyword evidence="2" id="KW-1133">Transmembrane helix</keyword>
<feature type="transmembrane region" description="Helical" evidence="2">
    <location>
        <begin position="273"/>
        <end position="297"/>
    </location>
</feature>
<evidence type="ECO:0000256" key="2">
    <source>
        <dbReference type="SAM" id="Phobius"/>
    </source>
</evidence>
<reference evidence="3" key="1">
    <citation type="submission" date="2023-06" db="EMBL/GenBank/DDBJ databases">
        <authorList>
            <person name="Kurt Z."/>
        </authorList>
    </citation>
    <scope>NUCLEOTIDE SEQUENCE</scope>
</reference>
<evidence type="ECO:0000313" key="3">
    <source>
        <dbReference type="EMBL" id="CAI9969910.1"/>
    </source>
</evidence>
<evidence type="ECO:0000313" key="5">
    <source>
        <dbReference type="Proteomes" id="UP001642409"/>
    </source>
</evidence>
<feature type="region of interest" description="Disordered" evidence="1">
    <location>
        <begin position="1"/>
        <end position="21"/>
    </location>
</feature>
<dbReference type="AlphaFoldDB" id="A0AA86USF2"/>
<keyword evidence="2" id="KW-0812">Transmembrane</keyword>
<accession>A0AA86USF2</accession>
<organism evidence="3">
    <name type="scientific">Hexamita inflata</name>
    <dbReference type="NCBI Taxonomy" id="28002"/>
    <lineage>
        <taxon>Eukaryota</taxon>
        <taxon>Metamonada</taxon>
        <taxon>Diplomonadida</taxon>
        <taxon>Hexamitidae</taxon>
        <taxon>Hexamitinae</taxon>
        <taxon>Hexamita</taxon>
    </lineage>
</organism>
<feature type="transmembrane region" description="Helical" evidence="2">
    <location>
        <begin position="47"/>
        <end position="64"/>
    </location>
</feature>
<gene>
    <name evidence="4" type="ORF">HINF_LOCUS16474</name>
    <name evidence="3" type="ORF">HINF_LOCUS57555</name>
</gene>
<comment type="caution">
    <text evidence="3">The sequence shown here is derived from an EMBL/GenBank/DDBJ whole genome shotgun (WGS) entry which is preliminary data.</text>
</comment>
<name>A0AA86USF2_9EUKA</name>
<evidence type="ECO:0000313" key="4">
    <source>
        <dbReference type="EMBL" id="CAL5999968.1"/>
    </source>
</evidence>
<keyword evidence="5" id="KW-1185">Reference proteome</keyword>
<sequence length="300" mass="34994">MLRTNLNNNSSNSFNDSREQQQQTKMLQDMLKLEPQKSVKIEKPKQQLYKLVILSIVVLLYVMLGQKLFLPVHPTLNNLVPNIPLVVTYNKSAYNLYSSMPSYKAYTCDELIQSEQLYESDINLQFHSQYTTFYFNTSGYTSFELIFADEKIGDQVWIFQDKHKMRTTHFACTNTFCQFRIELTPLAIQQLGRNVLQVNIKLQMYGFVTSLCTPVEQRNVFQILHREESQDVLQKISEPRRLTLLLPVENQVQWGTSKNIQLTMYRFANSMSLIGLIVFGCFLVCTTLVFDIVGMLFKIW</sequence>
<protein>
    <submittedName>
        <fullName evidence="4">Hypothetical_protein</fullName>
    </submittedName>
</protein>
<dbReference type="Proteomes" id="UP001642409">
    <property type="component" value="Unassembled WGS sequence"/>
</dbReference>
<proteinExistence type="predicted"/>
<dbReference type="EMBL" id="CATOUU010001064">
    <property type="protein sequence ID" value="CAI9969910.1"/>
    <property type="molecule type" value="Genomic_DNA"/>
</dbReference>